<dbReference type="Gene3D" id="2.60.40.10">
    <property type="entry name" value="Immunoglobulins"/>
    <property type="match status" value="1"/>
</dbReference>
<protein>
    <submittedName>
        <fullName evidence="2">Uncharacterized protein</fullName>
    </submittedName>
</protein>
<reference evidence="2 3" key="1">
    <citation type="journal article" date="2018" name="PLoS ONE">
        <title>The draft genome of Kipferlia bialata reveals reductive genome evolution in fornicate parasites.</title>
        <authorList>
            <person name="Tanifuji G."/>
            <person name="Takabayashi S."/>
            <person name="Kume K."/>
            <person name="Takagi M."/>
            <person name="Nakayama T."/>
            <person name="Kamikawa R."/>
            <person name="Inagaki Y."/>
            <person name="Hashimoto T."/>
        </authorList>
    </citation>
    <scope>NUCLEOTIDE SEQUENCE [LARGE SCALE GENOMIC DNA]</scope>
    <source>
        <strain evidence="2">NY0173</strain>
    </source>
</reference>
<sequence>MPVGDDGLRKPRPAVTTVVKARPLPDGVLSLLSFCDTQVTIRDPSGVADDAISRFHMVLDTDAPDSETVAAVADDLDWLLSNSRAANLLLMAYGATGSEVSPLRPLESVFDSVSPRPVPDASTDAEGSKPPITGIGSMGVKASTPISHIGTEPLVTGDTYIMLTPYDASGALWVDPSLSLSLLWEGHEVECVWRESVSFYATSEEVLVDLEATPDHALSLIVRDATTGDTVQSLSASLVVAPHSTPFSREAVLPSHASQGGVSTDIEGEWLAVGYPSANEGAGEVLLYRLGCGVWELAQTLLPSTLPMSSASGFGHHLSVSGTRLAVSVSYPSTDPDTDGEMEGAVAVFSLSLGVWEYETVYTPSCPVNSSVGLPVALSPTHLAVGGCAFGATTGVVYVYTLGDDSGVDPEVLTGPLGTGHFGLSLSLDTYTLAVGSYCPAETGRVFEYDTIGGEWVSSDYALPDTDTHSWHTVSVSGDTLSVGNPMHTVEVMGEGVEGAGAVYMYSRASGVWQQEAIVSRGEEAQQDDWFGLGALSLDTSDGTDRLAVTHQHPGYVSVFERDQEGEYVEVVSLSSSESLLFDAWNTVSSPMALQGDTLVVAALGVGGTDLALYGPSGYTTSVSMPPVTVGVHDAQSLSATVLGTSGVADGVSNVVFCCTSEDGETDMVPGQYVGGTYTNETPFTVESAVSSVYAYAWIATDTCHPHPSSPFTLDQCMYLSDTDYAHVVHAEGMAVSPVTVGDTTVRFSLTDSLSQSVMTGDDTILVGVRWSDDDTYSAAEWLESTGVFEASVQAPSLSGAHTLYALVDGAEVSAGVDVLASPAGAPTATHTTLSPSPLPAVAGVPSQLEVQLVDDAGTVVVSSACEVRVVHAGDDGDVMSPLGSFDPYTSLWALSPTFTDVATSTYSLAVLGCGYTVQTPILTGSVSVQAGGVSSLSTLVSDSAYVGGERTFNILPIDSWGNPILSSPSATWYACLVPTRAASACAEPLIWNGVTQTLDARVAAPDNIAGAYSLGLYPNTSDTVPAIELSVSFTVGSPSPLGSSLTPSAEYIAPGEEVGLTLLLGDAYGNRYPTSKIWVMDMCVTEEGESTVCYNAVYDTSAGTYSLPSTLYLYGTGTTVIEAINPLDVVLATTSVVVGVGDVSASDCSVDTTTCAAGELASVAVTVLDRYGNVVPDLTGHCSVEGLTSDALVFDSDTLLYTVASLAVPESVGTYTLYVQVGDVSLEYPISVHPGQVSKAASSLSLSSTVVGSTSTATLTLFDAYSNPISTEAVSLGYLADGSDAVAMTAQGTGGVYTLDTLVLPTTVGECDVVVTVGDGTQDIYTFPVSLIAGNLSLENAVLGQDSYLAGSSAVFQVSLFDAYGNTASSDGVSVSAGFGSSSAALYSLFPAVPASLGYVSAAKVPVPQGSGSASLHIVVGTESVSFPVSILPDAPSPAASVLTVPDTLYSPSEVDVIVHIRDCYGNPVADTSSYTVSVNATAYPLVPTPDSDSTYTASLSLPYPGDTLLSVWTEDGTQLLSQSPSVTAVRASGETLRSVLRWGSLIVLALTLMVVGPDVFKACPVWWSKAMALCSSGYHSVVETVPTLPSRVVGWAKAARETDWMQWMRDTGTKAADAWQKGLSLIGTQVTALRVWARGDVPMQRTLPPLASVVQVLPTPEPSESEPEPAPPPRALDLTAPLRPVVNYRPADPEKDLFAHIYAGRETTSVPGTPVTTSGTQGVKDPSSWY</sequence>
<dbReference type="EMBL" id="BDIP01001383">
    <property type="protein sequence ID" value="GIQ84294.1"/>
    <property type="molecule type" value="Genomic_DNA"/>
</dbReference>
<evidence type="ECO:0000313" key="3">
    <source>
        <dbReference type="Proteomes" id="UP000265618"/>
    </source>
</evidence>
<proteinExistence type="predicted"/>
<comment type="caution">
    <text evidence="2">The sequence shown here is derived from an EMBL/GenBank/DDBJ whole genome shotgun (WGS) entry which is preliminary data.</text>
</comment>
<name>A0A9K3CVY2_9EUKA</name>
<feature type="region of interest" description="Disordered" evidence="1">
    <location>
        <begin position="1708"/>
        <end position="1732"/>
    </location>
</feature>
<feature type="compositionally biased region" description="Low complexity" evidence="1">
    <location>
        <begin position="1709"/>
        <end position="1722"/>
    </location>
</feature>
<keyword evidence="3" id="KW-1185">Reference proteome</keyword>
<evidence type="ECO:0000313" key="2">
    <source>
        <dbReference type="EMBL" id="GIQ84294.1"/>
    </source>
</evidence>
<dbReference type="InterPro" id="IPR013783">
    <property type="entry name" value="Ig-like_fold"/>
</dbReference>
<feature type="region of interest" description="Disordered" evidence="1">
    <location>
        <begin position="111"/>
        <end position="133"/>
    </location>
</feature>
<accession>A0A9K3CVY2</accession>
<evidence type="ECO:0000256" key="1">
    <source>
        <dbReference type="SAM" id="MobiDB-lite"/>
    </source>
</evidence>
<organism evidence="2 3">
    <name type="scientific">Kipferlia bialata</name>
    <dbReference type="NCBI Taxonomy" id="797122"/>
    <lineage>
        <taxon>Eukaryota</taxon>
        <taxon>Metamonada</taxon>
        <taxon>Carpediemonas-like organisms</taxon>
        <taxon>Kipferlia</taxon>
    </lineage>
</organism>
<dbReference type="Proteomes" id="UP000265618">
    <property type="component" value="Unassembled WGS sequence"/>
</dbReference>
<gene>
    <name evidence="2" type="ORF">KIPB_005757</name>
</gene>
<feature type="region of interest" description="Disordered" evidence="1">
    <location>
        <begin position="1659"/>
        <end position="1680"/>
    </location>
</feature>